<protein>
    <submittedName>
        <fullName evidence="1">Uncharacterized protein</fullName>
    </submittedName>
</protein>
<evidence type="ECO:0000313" key="2">
    <source>
        <dbReference type="Proteomes" id="UP000499080"/>
    </source>
</evidence>
<sequence>MSVAQSLEKQVSNNTNFTINHNGIKYFPNLHICCEDKKPCCKDIFSEVVEETYKSTRVYVFFGRIFDLIELMTKLQMRKLLDTREYVIIYIDLEAYSESASYRYFWLFRQWRYSDRRHVSTTDMLQPSHLQSLEKESMHHRKTALLDIHSHLPEKSQSSTRYDNAA</sequence>
<evidence type="ECO:0000313" key="1">
    <source>
        <dbReference type="EMBL" id="GBM47598.1"/>
    </source>
</evidence>
<keyword evidence="2" id="KW-1185">Reference proteome</keyword>
<comment type="caution">
    <text evidence="1">The sequence shown here is derived from an EMBL/GenBank/DDBJ whole genome shotgun (WGS) entry which is preliminary data.</text>
</comment>
<reference evidence="1 2" key="1">
    <citation type="journal article" date="2019" name="Sci. Rep.">
        <title>Orb-weaving spider Araneus ventricosus genome elucidates the spidroin gene catalogue.</title>
        <authorList>
            <person name="Kono N."/>
            <person name="Nakamura H."/>
            <person name="Ohtoshi R."/>
            <person name="Moran D.A.P."/>
            <person name="Shinohara A."/>
            <person name="Yoshida Y."/>
            <person name="Fujiwara M."/>
            <person name="Mori M."/>
            <person name="Tomita M."/>
            <person name="Arakawa K."/>
        </authorList>
    </citation>
    <scope>NUCLEOTIDE SEQUENCE [LARGE SCALE GENOMIC DNA]</scope>
</reference>
<dbReference type="SUPFAM" id="SSF53822">
    <property type="entry name" value="Periplasmic binding protein-like I"/>
    <property type="match status" value="1"/>
</dbReference>
<accession>A0A4Y2G4P9</accession>
<dbReference type="EMBL" id="BGPR01001186">
    <property type="protein sequence ID" value="GBM47598.1"/>
    <property type="molecule type" value="Genomic_DNA"/>
</dbReference>
<dbReference type="InterPro" id="IPR028082">
    <property type="entry name" value="Peripla_BP_I"/>
</dbReference>
<name>A0A4Y2G4P9_ARAVE</name>
<dbReference type="OrthoDB" id="1890790at2759"/>
<dbReference type="AlphaFoldDB" id="A0A4Y2G4P9"/>
<dbReference type="Gene3D" id="3.40.50.2300">
    <property type="match status" value="1"/>
</dbReference>
<organism evidence="1 2">
    <name type="scientific">Araneus ventricosus</name>
    <name type="common">Orbweaver spider</name>
    <name type="synonym">Epeira ventricosa</name>
    <dbReference type="NCBI Taxonomy" id="182803"/>
    <lineage>
        <taxon>Eukaryota</taxon>
        <taxon>Metazoa</taxon>
        <taxon>Ecdysozoa</taxon>
        <taxon>Arthropoda</taxon>
        <taxon>Chelicerata</taxon>
        <taxon>Arachnida</taxon>
        <taxon>Araneae</taxon>
        <taxon>Araneomorphae</taxon>
        <taxon>Entelegynae</taxon>
        <taxon>Araneoidea</taxon>
        <taxon>Araneidae</taxon>
        <taxon>Araneus</taxon>
    </lineage>
</organism>
<gene>
    <name evidence="1" type="ORF">AVEN_77037_1</name>
</gene>
<proteinExistence type="predicted"/>
<dbReference type="Proteomes" id="UP000499080">
    <property type="component" value="Unassembled WGS sequence"/>
</dbReference>